<dbReference type="Pfam" id="PF10239">
    <property type="entry name" value="DUF2465"/>
    <property type="match status" value="1"/>
</dbReference>
<dbReference type="Proteomes" id="UP000835052">
    <property type="component" value="Unassembled WGS sequence"/>
</dbReference>
<reference evidence="3" key="1">
    <citation type="submission" date="2020-10" db="EMBL/GenBank/DDBJ databases">
        <authorList>
            <person name="Kikuchi T."/>
        </authorList>
    </citation>
    <scope>NUCLEOTIDE SEQUENCE</scope>
    <source>
        <strain evidence="3">NKZ352</strain>
    </source>
</reference>
<feature type="compositionally biased region" description="Basic residues" evidence="2">
    <location>
        <begin position="368"/>
        <end position="386"/>
    </location>
</feature>
<dbReference type="EMBL" id="CAJGYM010000017">
    <property type="protein sequence ID" value="CAD6190760.1"/>
    <property type="molecule type" value="Genomic_DNA"/>
</dbReference>
<evidence type="ECO:0008006" key="5">
    <source>
        <dbReference type="Google" id="ProtNLM"/>
    </source>
</evidence>
<dbReference type="AlphaFoldDB" id="A0A8S1HC21"/>
<evidence type="ECO:0000256" key="2">
    <source>
        <dbReference type="SAM" id="MobiDB-lite"/>
    </source>
</evidence>
<dbReference type="OrthoDB" id="512356at2759"/>
<evidence type="ECO:0000313" key="3">
    <source>
        <dbReference type="EMBL" id="CAD6190760.1"/>
    </source>
</evidence>
<comment type="similarity">
    <text evidence="1">Belongs to the FAM98 family.</text>
</comment>
<proteinExistence type="inferred from homology"/>
<sequence>MDKYLSGNLSDWPEDLISMGNSGLSPEFANNVSMLCSEIKELYGMEESVRQAEQNDVLPFLYDLSAFLLELECPYEELTCGLLVNRFDSAESCAVLVKYLVCELRAARVYAQGRLDSGELVKDSGDKELTPYIASALNVCKISKPGNSNNANHVIDLLASAADKRLKNLNVKPNPLFTASLDDKKLSGILEVCKILSKDFHSRLVLLLRRLEVTVASFLWCDRIKPLEKEIREILAVRRKEIEAIRSTCDVPHLLAASDNLLRVHQAGAMEFRKNTKSKAHPLASGEKPKDRGGRTTEMGTVQNESFRHQHHGRGRGGGGGHGHRGNRGGGGGFRGGRRDENGGGFQKSQEDQVRAEYSRGGNDSGHRGGHRGGGGHRGNRGRGHY</sequence>
<dbReference type="PANTHER" id="PTHR31353:SF1">
    <property type="entry name" value="PROTEIN FAM98B"/>
    <property type="match status" value="1"/>
</dbReference>
<protein>
    <recommendedName>
        <fullName evidence="5">Protein FAM98A</fullName>
    </recommendedName>
</protein>
<dbReference type="GO" id="GO:0072669">
    <property type="term" value="C:tRNA-splicing ligase complex"/>
    <property type="evidence" value="ECO:0007669"/>
    <property type="project" value="TreeGrafter"/>
</dbReference>
<dbReference type="PANTHER" id="PTHR31353">
    <property type="entry name" value="FAM98"/>
    <property type="match status" value="1"/>
</dbReference>
<name>A0A8S1HC21_9PELO</name>
<accession>A0A8S1HC21</accession>
<dbReference type="InterPro" id="IPR018797">
    <property type="entry name" value="FAM98"/>
</dbReference>
<organism evidence="3 4">
    <name type="scientific">Caenorhabditis auriculariae</name>
    <dbReference type="NCBI Taxonomy" id="2777116"/>
    <lineage>
        <taxon>Eukaryota</taxon>
        <taxon>Metazoa</taxon>
        <taxon>Ecdysozoa</taxon>
        <taxon>Nematoda</taxon>
        <taxon>Chromadorea</taxon>
        <taxon>Rhabditida</taxon>
        <taxon>Rhabditina</taxon>
        <taxon>Rhabditomorpha</taxon>
        <taxon>Rhabditoidea</taxon>
        <taxon>Rhabditidae</taxon>
        <taxon>Peloderinae</taxon>
        <taxon>Caenorhabditis</taxon>
    </lineage>
</organism>
<feature type="region of interest" description="Disordered" evidence="2">
    <location>
        <begin position="273"/>
        <end position="386"/>
    </location>
</feature>
<evidence type="ECO:0000256" key="1">
    <source>
        <dbReference type="ARBA" id="ARBA00007218"/>
    </source>
</evidence>
<keyword evidence="4" id="KW-1185">Reference proteome</keyword>
<evidence type="ECO:0000313" key="4">
    <source>
        <dbReference type="Proteomes" id="UP000835052"/>
    </source>
</evidence>
<feature type="compositionally biased region" description="Basic and acidic residues" evidence="2">
    <location>
        <begin position="349"/>
        <end position="358"/>
    </location>
</feature>
<comment type="caution">
    <text evidence="3">The sequence shown here is derived from an EMBL/GenBank/DDBJ whole genome shotgun (WGS) entry which is preliminary data.</text>
</comment>
<gene>
    <name evidence="3" type="ORF">CAUJ_LOCUS6679</name>
</gene>